<dbReference type="EMBL" id="LXQA010083015">
    <property type="protein sequence ID" value="MCI12171.1"/>
    <property type="molecule type" value="Genomic_DNA"/>
</dbReference>
<reference evidence="1 2" key="1">
    <citation type="journal article" date="2018" name="Front. Plant Sci.">
        <title>Red Clover (Trifolium pratense) and Zigzag Clover (T. medium) - A Picture of Genomic Similarities and Differences.</title>
        <authorList>
            <person name="Dluhosova J."/>
            <person name="Istvanek J."/>
            <person name="Nedelnik J."/>
            <person name="Repkova J."/>
        </authorList>
    </citation>
    <scope>NUCLEOTIDE SEQUENCE [LARGE SCALE GENOMIC DNA]</scope>
    <source>
        <strain evidence="2">cv. 10/8</strain>
        <tissue evidence="1">Leaf</tissue>
    </source>
</reference>
<proteinExistence type="predicted"/>
<accession>A0A392PJB6</accession>
<feature type="non-terminal residue" evidence="1">
    <location>
        <position position="1"/>
    </location>
</feature>
<dbReference type="AlphaFoldDB" id="A0A392PJB6"/>
<dbReference type="Proteomes" id="UP000265520">
    <property type="component" value="Unassembled WGS sequence"/>
</dbReference>
<comment type="caution">
    <text evidence="1">The sequence shown here is derived from an EMBL/GenBank/DDBJ whole genome shotgun (WGS) entry which is preliminary data.</text>
</comment>
<organism evidence="1 2">
    <name type="scientific">Trifolium medium</name>
    <dbReference type="NCBI Taxonomy" id="97028"/>
    <lineage>
        <taxon>Eukaryota</taxon>
        <taxon>Viridiplantae</taxon>
        <taxon>Streptophyta</taxon>
        <taxon>Embryophyta</taxon>
        <taxon>Tracheophyta</taxon>
        <taxon>Spermatophyta</taxon>
        <taxon>Magnoliopsida</taxon>
        <taxon>eudicotyledons</taxon>
        <taxon>Gunneridae</taxon>
        <taxon>Pentapetalae</taxon>
        <taxon>rosids</taxon>
        <taxon>fabids</taxon>
        <taxon>Fabales</taxon>
        <taxon>Fabaceae</taxon>
        <taxon>Papilionoideae</taxon>
        <taxon>50 kb inversion clade</taxon>
        <taxon>NPAAA clade</taxon>
        <taxon>Hologalegina</taxon>
        <taxon>IRL clade</taxon>
        <taxon>Trifolieae</taxon>
        <taxon>Trifolium</taxon>
    </lineage>
</organism>
<dbReference type="GO" id="GO:0016301">
    <property type="term" value="F:kinase activity"/>
    <property type="evidence" value="ECO:0007669"/>
    <property type="project" value="UniProtKB-KW"/>
</dbReference>
<dbReference type="PANTHER" id="PTHR37610">
    <property type="entry name" value="CCHC-TYPE DOMAIN-CONTAINING PROTEIN"/>
    <property type="match status" value="1"/>
</dbReference>
<keyword evidence="1" id="KW-0418">Kinase</keyword>
<sequence>RNKLGFADGSIVEPPQGDPQYLAWRRNDSILASWILNSVSNEIQASAVYSNSAFDI</sequence>
<protein>
    <submittedName>
        <fullName evidence="1">Receptor-like serine/threonine kinase</fullName>
    </submittedName>
</protein>
<evidence type="ECO:0000313" key="2">
    <source>
        <dbReference type="Proteomes" id="UP000265520"/>
    </source>
</evidence>
<evidence type="ECO:0000313" key="1">
    <source>
        <dbReference type="EMBL" id="MCI12171.1"/>
    </source>
</evidence>
<keyword evidence="1" id="KW-0675">Receptor</keyword>
<dbReference type="PANTHER" id="PTHR37610:SF97">
    <property type="entry name" value="RETROTRANSPOSON GAG DOMAIN-CONTAINING PROTEIN"/>
    <property type="match status" value="1"/>
</dbReference>
<keyword evidence="2" id="KW-1185">Reference proteome</keyword>
<keyword evidence="1" id="KW-0808">Transferase</keyword>
<name>A0A392PJB6_9FABA</name>